<evidence type="ECO:0000313" key="3">
    <source>
        <dbReference type="EMBL" id="SFG28158.1"/>
    </source>
</evidence>
<evidence type="ECO:0000256" key="2">
    <source>
        <dbReference type="SAM" id="Phobius"/>
    </source>
</evidence>
<reference evidence="3 4" key="1">
    <citation type="submission" date="2016-10" db="EMBL/GenBank/DDBJ databases">
        <authorList>
            <person name="de Groot N.N."/>
        </authorList>
    </citation>
    <scope>NUCLEOTIDE SEQUENCE [LARGE SCALE GENOMIC DNA]</scope>
    <source>
        <strain>J11</strain>
        <strain evidence="4">PG 39</strain>
    </source>
</reference>
<gene>
    <name evidence="3" type="ORF">SAMN05660282_00473</name>
</gene>
<feature type="transmembrane region" description="Helical" evidence="2">
    <location>
        <begin position="41"/>
        <end position="61"/>
    </location>
</feature>
<keyword evidence="4" id="KW-1185">Reference proteome</keyword>
<dbReference type="RefSeq" id="WP_092284025.1">
    <property type="nucleotide sequence ID" value="NZ_FOPJ01000002.1"/>
</dbReference>
<feature type="region of interest" description="Disordered" evidence="1">
    <location>
        <begin position="71"/>
        <end position="92"/>
    </location>
</feature>
<dbReference type="AlphaFoldDB" id="A0A1I2QIM2"/>
<keyword evidence="2" id="KW-0472">Membrane</keyword>
<protein>
    <submittedName>
        <fullName evidence="3">Uncharacterized protein</fullName>
    </submittedName>
</protein>
<dbReference type="EMBL" id="FOPJ01000002">
    <property type="protein sequence ID" value="SFG28158.1"/>
    <property type="molecule type" value="Genomic_DNA"/>
</dbReference>
<sequence length="92" mass="9860">MKNILQTILFLAVGALALWGFIIGLHWVLGTLFPNLGDTPTAVINMLVMIVVMVGVAWGLAQRDRKKRAAQAETAKTQAAEAENSAIEGAQN</sequence>
<proteinExistence type="predicted"/>
<accession>A0A1I2QIM2</accession>
<dbReference type="Proteomes" id="UP000199065">
    <property type="component" value="Unassembled WGS sequence"/>
</dbReference>
<name>A0A1I2QIM2_9CORY</name>
<feature type="compositionally biased region" description="Low complexity" evidence="1">
    <location>
        <begin position="71"/>
        <end position="83"/>
    </location>
</feature>
<dbReference type="STRING" id="185761.SAMN05660282_00473"/>
<keyword evidence="2" id="KW-0812">Transmembrane</keyword>
<evidence type="ECO:0000256" key="1">
    <source>
        <dbReference type="SAM" id="MobiDB-lite"/>
    </source>
</evidence>
<organism evidence="3 4">
    <name type="scientific">Corynebacterium spheniscorum</name>
    <dbReference type="NCBI Taxonomy" id="185761"/>
    <lineage>
        <taxon>Bacteria</taxon>
        <taxon>Bacillati</taxon>
        <taxon>Actinomycetota</taxon>
        <taxon>Actinomycetes</taxon>
        <taxon>Mycobacteriales</taxon>
        <taxon>Corynebacteriaceae</taxon>
        <taxon>Corynebacterium</taxon>
    </lineage>
</organism>
<keyword evidence="2" id="KW-1133">Transmembrane helix</keyword>
<evidence type="ECO:0000313" key="4">
    <source>
        <dbReference type="Proteomes" id="UP000199065"/>
    </source>
</evidence>
<feature type="transmembrane region" description="Helical" evidence="2">
    <location>
        <begin position="7"/>
        <end position="29"/>
    </location>
</feature>